<feature type="region of interest" description="Disordered" evidence="1">
    <location>
        <begin position="55"/>
        <end position="87"/>
    </location>
</feature>
<sequence length="134" mass="15325">MGEHTKFINKASLKILTKKRIQVFAMSCCLRRSANGDVAFVCIANIEQSSLGERNEGHVTIGTPSQTTSNTEFQPQRRRVKELMESEKGKELRERILTMKVSVEEVARKEDGSHEHIGFELIFKVDPIRHKIEE</sequence>
<feature type="compositionally biased region" description="Polar residues" evidence="1">
    <location>
        <begin position="62"/>
        <end position="74"/>
    </location>
</feature>
<evidence type="ECO:0000313" key="2">
    <source>
        <dbReference type="EMBL" id="KAK7255906.1"/>
    </source>
</evidence>
<evidence type="ECO:0000313" key="3">
    <source>
        <dbReference type="Proteomes" id="UP001372338"/>
    </source>
</evidence>
<proteinExistence type="predicted"/>
<reference evidence="2 3" key="1">
    <citation type="submission" date="2024-01" db="EMBL/GenBank/DDBJ databases">
        <title>The genomes of 5 underutilized Papilionoideae crops provide insights into root nodulation and disease resistanc.</title>
        <authorList>
            <person name="Yuan L."/>
        </authorList>
    </citation>
    <scope>NUCLEOTIDE SEQUENCE [LARGE SCALE GENOMIC DNA]</scope>
    <source>
        <strain evidence="2">ZHUSHIDOU_FW_LH</strain>
        <tissue evidence="2">Leaf</tissue>
    </source>
</reference>
<accession>A0AAN9EEN3</accession>
<dbReference type="Proteomes" id="UP001372338">
    <property type="component" value="Unassembled WGS sequence"/>
</dbReference>
<dbReference type="AlphaFoldDB" id="A0AAN9EEN3"/>
<evidence type="ECO:0000256" key="1">
    <source>
        <dbReference type="SAM" id="MobiDB-lite"/>
    </source>
</evidence>
<name>A0AAN9EEN3_CROPI</name>
<organism evidence="2 3">
    <name type="scientific">Crotalaria pallida</name>
    <name type="common">Smooth rattlebox</name>
    <name type="synonym">Crotalaria striata</name>
    <dbReference type="NCBI Taxonomy" id="3830"/>
    <lineage>
        <taxon>Eukaryota</taxon>
        <taxon>Viridiplantae</taxon>
        <taxon>Streptophyta</taxon>
        <taxon>Embryophyta</taxon>
        <taxon>Tracheophyta</taxon>
        <taxon>Spermatophyta</taxon>
        <taxon>Magnoliopsida</taxon>
        <taxon>eudicotyledons</taxon>
        <taxon>Gunneridae</taxon>
        <taxon>Pentapetalae</taxon>
        <taxon>rosids</taxon>
        <taxon>fabids</taxon>
        <taxon>Fabales</taxon>
        <taxon>Fabaceae</taxon>
        <taxon>Papilionoideae</taxon>
        <taxon>50 kb inversion clade</taxon>
        <taxon>genistoids sensu lato</taxon>
        <taxon>core genistoids</taxon>
        <taxon>Crotalarieae</taxon>
        <taxon>Crotalaria</taxon>
    </lineage>
</organism>
<comment type="caution">
    <text evidence="2">The sequence shown here is derived from an EMBL/GenBank/DDBJ whole genome shotgun (WGS) entry which is preliminary data.</text>
</comment>
<gene>
    <name evidence="2" type="ORF">RIF29_29334</name>
</gene>
<keyword evidence="3" id="KW-1185">Reference proteome</keyword>
<dbReference type="EMBL" id="JAYWIO010000006">
    <property type="protein sequence ID" value="KAK7255906.1"/>
    <property type="molecule type" value="Genomic_DNA"/>
</dbReference>
<protein>
    <submittedName>
        <fullName evidence="2">Uncharacterized protein</fullName>
    </submittedName>
</protein>